<dbReference type="PRINTS" id="PR00021">
    <property type="entry name" value="PRORICH"/>
</dbReference>
<evidence type="ECO:0000256" key="2">
    <source>
        <dbReference type="SAM" id="Phobius"/>
    </source>
</evidence>
<evidence type="ECO:0000256" key="1">
    <source>
        <dbReference type="SAM" id="MobiDB-lite"/>
    </source>
</evidence>
<keyword evidence="2" id="KW-1133">Transmembrane helix</keyword>
<feature type="compositionally biased region" description="Low complexity" evidence="1">
    <location>
        <begin position="131"/>
        <end position="149"/>
    </location>
</feature>
<name>A0A151M7D8_ALLMI</name>
<keyword evidence="2" id="KW-0812">Transmembrane</keyword>
<dbReference type="AlphaFoldDB" id="A0A151M7D8"/>
<reference evidence="3 4" key="1">
    <citation type="journal article" date="2012" name="Genome Biol.">
        <title>Sequencing three crocodilian genomes to illuminate the evolution of archosaurs and amniotes.</title>
        <authorList>
            <person name="St John J.A."/>
            <person name="Braun E.L."/>
            <person name="Isberg S.R."/>
            <person name="Miles L.G."/>
            <person name="Chong A.Y."/>
            <person name="Gongora J."/>
            <person name="Dalzell P."/>
            <person name="Moran C."/>
            <person name="Bed'hom B."/>
            <person name="Abzhanov A."/>
            <person name="Burgess S.C."/>
            <person name="Cooksey A.M."/>
            <person name="Castoe T.A."/>
            <person name="Crawford N.G."/>
            <person name="Densmore L.D."/>
            <person name="Drew J.C."/>
            <person name="Edwards S.V."/>
            <person name="Faircloth B.C."/>
            <person name="Fujita M.K."/>
            <person name="Greenwold M.J."/>
            <person name="Hoffmann F.G."/>
            <person name="Howard J.M."/>
            <person name="Iguchi T."/>
            <person name="Janes D.E."/>
            <person name="Khan S.Y."/>
            <person name="Kohno S."/>
            <person name="de Koning A.J."/>
            <person name="Lance S.L."/>
            <person name="McCarthy F.M."/>
            <person name="McCormack J.E."/>
            <person name="Merchant M.E."/>
            <person name="Peterson D.G."/>
            <person name="Pollock D.D."/>
            <person name="Pourmand N."/>
            <person name="Raney B.J."/>
            <person name="Roessler K.A."/>
            <person name="Sanford J.R."/>
            <person name="Sawyer R.H."/>
            <person name="Schmidt C.J."/>
            <person name="Triplett E.W."/>
            <person name="Tuberville T.D."/>
            <person name="Venegas-Anaya M."/>
            <person name="Howard J.T."/>
            <person name="Jarvis E.D."/>
            <person name="Guillette L.J.Jr."/>
            <person name="Glenn T.C."/>
            <person name="Green R.E."/>
            <person name="Ray D.A."/>
        </authorList>
    </citation>
    <scope>NUCLEOTIDE SEQUENCE [LARGE SCALE GENOMIC DNA]</scope>
    <source>
        <strain evidence="3">KSC_2009_1</strain>
    </source>
</reference>
<sequence length="162" mass="17397">MATVHSQDTNPYKSTLISTASLSTWLLIHSLLFTRQVSLNRRTMSYSDQQQCKQVVCPPPVCPPTKCPPVCPPQKCPPPDCPPPKAYESFPSLRLLIHLTPHPLPPVRLTGISELKNHVLPQPAAMQAGCVSSTSDSSPEVSSTAVSSTKVPSIEVSSTSVA</sequence>
<organism evidence="3 4">
    <name type="scientific">Alligator mississippiensis</name>
    <name type="common">American alligator</name>
    <dbReference type="NCBI Taxonomy" id="8496"/>
    <lineage>
        <taxon>Eukaryota</taxon>
        <taxon>Metazoa</taxon>
        <taxon>Chordata</taxon>
        <taxon>Craniata</taxon>
        <taxon>Vertebrata</taxon>
        <taxon>Euteleostomi</taxon>
        <taxon>Archelosauria</taxon>
        <taxon>Archosauria</taxon>
        <taxon>Crocodylia</taxon>
        <taxon>Alligatoridae</taxon>
        <taxon>Alligatorinae</taxon>
        <taxon>Alligator</taxon>
    </lineage>
</organism>
<dbReference type="Proteomes" id="UP000050525">
    <property type="component" value="Unassembled WGS sequence"/>
</dbReference>
<feature type="transmembrane region" description="Helical" evidence="2">
    <location>
        <begin position="15"/>
        <end position="34"/>
    </location>
</feature>
<keyword evidence="4" id="KW-1185">Reference proteome</keyword>
<feature type="region of interest" description="Disordered" evidence="1">
    <location>
        <begin position="129"/>
        <end position="162"/>
    </location>
</feature>
<accession>A0A151M7D8</accession>
<keyword evidence="2" id="KW-0472">Membrane</keyword>
<comment type="caution">
    <text evidence="3">The sequence shown here is derived from an EMBL/GenBank/DDBJ whole genome shotgun (WGS) entry which is preliminary data.</text>
</comment>
<evidence type="ECO:0000313" key="3">
    <source>
        <dbReference type="EMBL" id="KYO20448.1"/>
    </source>
</evidence>
<dbReference type="EMBL" id="AKHW03006405">
    <property type="protein sequence ID" value="KYO20448.1"/>
    <property type="molecule type" value="Genomic_DNA"/>
</dbReference>
<evidence type="ECO:0000313" key="4">
    <source>
        <dbReference type="Proteomes" id="UP000050525"/>
    </source>
</evidence>
<proteinExistence type="predicted"/>
<protein>
    <submittedName>
        <fullName evidence="3">Uncharacterized protein</fullName>
    </submittedName>
</protein>
<gene>
    <name evidence="3" type="ORF">Y1Q_0005899</name>
</gene>